<gene>
    <name evidence="2" type="ORF">GYA37_03295</name>
</gene>
<evidence type="ECO:0000313" key="2">
    <source>
        <dbReference type="EMBL" id="NMB91844.1"/>
    </source>
</evidence>
<accession>A0A7X9E7A8</accession>
<reference evidence="2 3" key="1">
    <citation type="journal article" date="2020" name="Biotechnol. Biofuels">
        <title>New insights from the biogas microbiome by comprehensive genome-resolved metagenomics of nearly 1600 species originating from multiple anaerobic digesters.</title>
        <authorList>
            <person name="Campanaro S."/>
            <person name="Treu L."/>
            <person name="Rodriguez-R L.M."/>
            <person name="Kovalovszki A."/>
            <person name="Ziels R.M."/>
            <person name="Maus I."/>
            <person name="Zhu X."/>
            <person name="Kougias P.G."/>
            <person name="Basile A."/>
            <person name="Luo G."/>
            <person name="Schluter A."/>
            <person name="Konstantinidis K.T."/>
            <person name="Angelidaki I."/>
        </authorList>
    </citation>
    <scope>NUCLEOTIDE SEQUENCE [LARGE SCALE GENOMIC DNA]</scope>
    <source>
        <strain evidence="2">AS27yjCOA_202</strain>
    </source>
</reference>
<dbReference type="AlphaFoldDB" id="A0A7X9E7A8"/>
<name>A0A7X9E7A8_UNCKA</name>
<dbReference type="Proteomes" id="UP000590542">
    <property type="component" value="Unassembled WGS sequence"/>
</dbReference>
<proteinExistence type="predicted"/>
<protein>
    <submittedName>
        <fullName evidence="2">Uncharacterized protein</fullName>
    </submittedName>
</protein>
<comment type="caution">
    <text evidence="2">The sequence shown here is derived from an EMBL/GenBank/DDBJ whole genome shotgun (WGS) entry which is preliminary data.</text>
</comment>
<dbReference type="EMBL" id="JAAZNV010000011">
    <property type="protein sequence ID" value="NMB91844.1"/>
    <property type="molecule type" value="Genomic_DNA"/>
</dbReference>
<feature type="compositionally biased region" description="Basic and acidic residues" evidence="1">
    <location>
        <begin position="45"/>
        <end position="56"/>
    </location>
</feature>
<sequence length="69" mass="7810">MPLELMHKAPYIREPSIKFTTGSFCDGTWEMTEEERCAHRLFASSDDRDPEQKSQDESVDVLKGGSNAC</sequence>
<evidence type="ECO:0000313" key="3">
    <source>
        <dbReference type="Proteomes" id="UP000590542"/>
    </source>
</evidence>
<evidence type="ECO:0000256" key="1">
    <source>
        <dbReference type="SAM" id="MobiDB-lite"/>
    </source>
</evidence>
<feature type="region of interest" description="Disordered" evidence="1">
    <location>
        <begin position="42"/>
        <end position="69"/>
    </location>
</feature>
<organism evidence="2 3">
    <name type="scientific">candidate division WWE3 bacterium</name>
    <dbReference type="NCBI Taxonomy" id="2053526"/>
    <lineage>
        <taxon>Bacteria</taxon>
        <taxon>Katanobacteria</taxon>
    </lineage>
</organism>